<dbReference type="Proteomes" id="UP000031366">
    <property type="component" value="Unassembled WGS sequence"/>
</dbReference>
<dbReference type="PANTHER" id="PTHR33602:SF1">
    <property type="entry name" value="REGULATORY PROTEIN RECX FAMILY PROTEIN"/>
    <property type="match status" value="1"/>
</dbReference>
<dbReference type="NCBIfam" id="NF010732">
    <property type="entry name" value="PRK14134.1"/>
    <property type="match status" value="1"/>
</dbReference>
<feature type="domain" description="RecX first three-helical" evidence="8">
    <location>
        <begin position="64"/>
        <end position="102"/>
    </location>
</feature>
<dbReference type="Gene3D" id="1.10.10.10">
    <property type="entry name" value="Winged helix-like DNA-binding domain superfamily/Winged helix DNA-binding domain"/>
    <property type="match status" value="4"/>
</dbReference>
<evidence type="ECO:0000259" key="7">
    <source>
        <dbReference type="Pfam" id="PF21981"/>
    </source>
</evidence>
<evidence type="ECO:0000259" key="6">
    <source>
        <dbReference type="Pfam" id="PF02631"/>
    </source>
</evidence>
<dbReference type="Pfam" id="PF21981">
    <property type="entry name" value="RecX_HTH3"/>
    <property type="match status" value="2"/>
</dbReference>
<keyword evidence="4 5" id="KW-0963">Cytoplasm</keyword>
<keyword evidence="10" id="KW-1185">Reference proteome</keyword>
<gene>
    <name evidence="5" type="primary">recX</name>
    <name evidence="9" type="ORF">U732_651</name>
</gene>
<accession>A0A0C1QU71</accession>
<evidence type="ECO:0000256" key="1">
    <source>
        <dbReference type="ARBA" id="ARBA00004496"/>
    </source>
</evidence>
<reference evidence="9 10" key="1">
    <citation type="journal article" date="2015" name="Infect. Genet. Evol.">
        <title>Genomic sequences of six botulinum neurotoxin-producing strains representing three clostridial species illustrate the mobility and diversity of botulinum neurotoxin genes.</title>
        <authorList>
            <person name="Smith T.J."/>
            <person name="Hill K.K."/>
            <person name="Xie G."/>
            <person name="Foley B.T."/>
            <person name="Williamson C.H."/>
            <person name="Foster J.T."/>
            <person name="Johnson S.L."/>
            <person name="Chertkov O."/>
            <person name="Teshima H."/>
            <person name="Gibbons H.S."/>
            <person name="Johnsky L.A."/>
            <person name="Karavis M.A."/>
            <person name="Smith L.A."/>
        </authorList>
    </citation>
    <scope>NUCLEOTIDE SEQUENCE [LARGE SCALE GENOMIC DNA]</scope>
    <source>
        <strain evidence="9 10">CDC 2741</strain>
    </source>
</reference>
<dbReference type="PANTHER" id="PTHR33602">
    <property type="entry name" value="REGULATORY PROTEIN RECX FAMILY PROTEIN"/>
    <property type="match status" value="1"/>
</dbReference>
<dbReference type="InterPro" id="IPR053924">
    <property type="entry name" value="RecX_HTH_2nd"/>
</dbReference>
<comment type="caution">
    <text evidence="9">The sequence shown here is derived from an EMBL/GenBank/DDBJ whole genome shotgun (WGS) entry which is preliminary data.</text>
</comment>
<dbReference type="Pfam" id="PF02631">
    <property type="entry name" value="RecX_HTH2"/>
    <property type="match status" value="1"/>
</dbReference>
<evidence type="ECO:0000256" key="4">
    <source>
        <dbReference type="ARBA" id="ARBA00022490"/>
    </source>
</evidence>
<comment type="function">
    <text evidence="5">Modulates RecA activity.</text>
</comment>
<dbReference type="EMBL" id="AYSO01000020">
    <property type="protein sequence ID" value="KIE44557.1"/>
    <property type="molecule type" value="Genomic_DNA"/>
</dbReference>
<organism evidence="9 10">
    <name type="scientific">Clostridium argentinense CDC 2741</name>
    <dbReference type="NCBI Taxonomy" id="1418104"/>
    <lineage>
        <taxon>Bacteria</taxon>
        <taxon>Bacillati</taxon>
        <taxon>Bacillota</taxon>
        <taxon>Clostridia</taxon>
        <taxon>Eubacteriales</taxon>
        <taxon>Clostridiaceae</taxon>
        <taxon>Clostridium</taxon>
    </lineage>
</organism>
<dbReference type="STRING" id="29341.RSJ17_06055"/>
<feature type="domain" description="RecX third three-helical" evidence="7">
    <location>
        <begin position="157"/>
        <end position="203"/>
    </location>
</feature>
<dbReference type="InterPro" id="IPR053926">
    <property type="entry name" value="RecX_HTH_1st"/>
</dbReference>
<comment type="similarity">
    <text evidence="2 5">Belongs to the RecX family.</text>
</comment>
<protein>
    <recommendedName>
        <fullName evidence="3 5">Regulatory protein RecX</fullName>
    </recommendedName>
</protein>
<evidence type="ECO:0000256" key="3">
    <source>
        <dbReference type="ARBA" id="ARBA00018111"/>
    </source>
</evidence>
<dbReference type="InterPro" id="IPR053925">
    <property type="entry name" value="RecX_HTH_3rd"/>
</dbReference>
<evidence type="ECO:0000259" key="8">
    <source>
        <dbReference type="Pfam" id="PF21982"/>
    </source>
</evidence>
<dbReference type="GO" id="GO:0005737">
    <property type="term" value="C:cytoplasm"/>
    <property type="evidence" value="ECO:0007669"/>
    <property type="project" value="UniProtKB-SubCell"/>
</dbReference>
<dbReference type="Pfam" id="PF21982">
    <property type="entry name" value="RecX_HTH1"/>
    <property type="match status" value="1"/>
</dbReference>
<dbReference type="NCBIfam" id="NF001058">
    <property type="entry name" value="PRK00117.4-1"/>
    <property type="match status" value="1"/>
</dbReference>
<name>A0A0C1QU71_9CLOT</name>
<comment type="subcellular location">
    <subcellularLocation>
        <location evidence="1 5">Cytoplasm</location>
    </subcellularLocation>
</comment>
<evidence type="ECO:0000313" key="9">
    <source>
        <dbReference type="EMBL" id="KIE44557.1"/>
    </source>
</evidence>
<dbReference type="AlphaFoldDB" id="A0A0C1QU71"/>
<feature type="domain" description="RecX second three-helical" evidence="6">
    <location>
        <begin position="109"/>
        <end position="145"/>
    </location>
</feature>
<dbReference type="HAMAP" id="MF_01114">
    <property type="entry name" value="RecX"/>
    <property type="match status" value="1"/>
</dbReference>
<feature type="domain" description="RecX third three-helical" evidence="7">
    <location>
        <begin position="220"/>
        <end position="269"/>
    </location>
</feature>
<evidence type="ECO:0000256" key="2">
    <source>
        <dbReference type="ARBA" id="ARBA00009695"/>
    </source>
</evidence>
<evidence type="ECO:0000256" key="5">
    <source>
        <dbReference type="HAMAP-Rule" id="MF_01114"/>
    </source>
</evidence>
<dbReference type="InterPro" id="IPR036388">
    <property type="entry name" value="WH-like_DNA-bd_sf"/>
</dbReference>
<dbReference type="RefSeq" id="WP_039636640.1">
    <property type="nucleotide sequence ID" value="NZ_AYSO01000020.1"/>
</dbReference>
<evidence type="ECO:0000313" key="10">
    <source>
        <dbReference type="Proteomes" id="UP000031366"/>
    </source>
</evidence>
<dbReference type="InterPro" id="IPR003783">
    <property type="entry name" value="Regulatory_RecX"/>
</dbReference>
<proteinExistence type="inferred from homology"/>
<sequence length="273" mass="32423">MSNIITKIEIQKRNKDRVNVYLDGNFSFACSSELIYYHNLKNGMIVDLEKLSDIIEEDNYIKGKNSALKILEKSFKTEKEMHDKLLQKEYDIKTINRIIEFLKSYSFIDDDKYAELYIKEKIKVQGKGKIRYSLLNKGIDEEKINFYLNNISSDKERDIAYKLGEKKYKILCKSENNIPKLKKKLGDYLLRNGYNFEVVNEVLNKVIKEEEEKEVIEEVEDNFDTLVDIASKRLNIIIKSESDSKKQYKKLHDYLLRRGYKYDEIKTVLKEIF</sequence>
<dbReference type="GO" id="GO:0006282">
    <property type="term" value="P:regulation of DNA repair"/>
    <property type="evidence" value="ECO:0007669"/>
    <property type="project" value="UniProtKB-UniRule"/>
</dbReference>
<dbReference type="OrthoDB" id="5421057at2"/>